<dbReference type="Proteomes" id="UP000249248">
    <property type="component" value="Unassembled WGS sequence"/>
</dbReference>
<evidence type="ECO:0000313" key="2">
    <source>
        <dbReference type="EMBL" id="PZE16007.1"/>
    </source>
</evidence>
<reference evidence="2 3" key="1">
    <citation type="submission" date="2018-06" db="EMBL/GenBank/DDBJ databases">
        <title>The draft genome sequence of Crocinitomix sp. SM1701.</title>
        <authorList>
            <person name="Zhang X."/>
        </authorList>
    </citation>
    <scope>NUCLEOTIDE SEQUENCE [LARGE SCALE GENOMIC DNA]</scope>
    <source>
        <strain evidence="2 3">SM1701</strain>
    </source>
</reference>
<organism evidence="2 3">
    <name type="scientific">Putridiphycobacter roseus</name>
    <dbReference type="NCBI Taxonomy" id="2219161"/>
    <lineage>
        <taxon>Bacteria</taxon>
        <taxon>Pseudomonadati</taxon>
        <taxon>Bacteroidota</taxon>
        <taxon>Flavobacteriia</taxon>
        <taxon>Flavobacteriales</taxon>
        <taxon>Crocinitomicaceae</taxon>
        <taxon>Putridiphycobacter</taxon>
    </lineage>
</organism>
<dbReference type="EMBL" id="QKSB01000013">
    <property type="protein sequence ID" value="PZE16007.1"/>
    <property type="molecule type" value="Genomic_DNA"/>
</dbReference>
<gene>
    <name evidence="2" type="ORF">DNU06_15275</name>
</gene>
<protein>
    <submittedName>
        <fullName evidence="2">Uncharacterized protein</fullName>
    </submittedName>
</protein>
<keyword evidence="1" id="KW-0472">Membrane</keyword>
<keyword evidence="1" id="KW-0812">Transmembrane</keyword>
<evidence type="ECO:0000313" key="3">
    <source>
        <dbReference type="Proteomes" id="UP000249248"/>
    </source>
</evidence>
<comment type="caution">
    <text evidence="2">The sequence shown here is derived from an EMBL/GenBank/DDBJ whole genome shotgun (WGS) entry which is preliminary data.</text>
</comment>
<proteinExistence type="predicted"/>
<accession>A0A2W1MVZ7</accession>
<dbReference type="RefSeq" id="WP_111064369.1">
    <property type="nucleotide sequence ID" value="NZ_JBHUCU010000020.1"/>
</dbReference>
<keyword evidence="3" id="KW-1185">Reference proteome</keyword>
<keyword evidence="1" id="KW-1133">Transmembrane helix</keyword>
<name>A0A2W1MVZ7_9FLAO</name>
<evidence type="ECO:0000256" key="1">
    <source>
        <dbReference type="SAM" id="Phobius"/>
    </source>
</evidence>
<feature type="transmembrane region" description="Helical" evidence="1">
    <location>
        <begin position="32"/>
        <end position="49"/>
    </location>
</feature>
<feature type="transmembrane region" description="Helical" evidence="1">
    <location>
        <begin position="7"/>
        <end position="26"/>
    </location>
</feature>
<sequence length="73" mass="8399">MSQKVKFIIFSFIIGGVVSEGLFIMTKGKIEINSLLVIIPTYFILKARMNWIERKRPNKKVNVDNEIIDGDID</sequence>
<dbReference type="AlphaFoldDB" id="A0A2W1MVZ7"/>